<accession>A0A4V3E0X0</accession>
<evidence type="ECO:0008006" key="3">
    <source>
        <dbReference type="Google" id="ProtNLM"/>
    </source>
</evidence>
<comment type="caution">
    <text evidence="1">The sequence shown here is derived from an EMBL/GenBank/DDBJ whole genome shotgun (WGS) entry which is preliminary data.</text>
</comment>
<keyword evidence="2" id="KW-1185">Reference proteome</keyword>
<dbReference type="AlphaFoldDB" id="A0A4V3E0X0"/>
<dbReference type="EMBL" id="SNZV01000011">
    <property type="protein sequence ID" value="TDS08893.1"/>
    <property type="molecule type" value="Genomic_DNA"/>
</dbReference>
<proteinExistence type="predicted"/>
<protein>
    <recommendedName>
        <fullName evidence="3">MORN repeat protein</fullName>
    </recommendedName>
</protein>
<dbReference type="Proteomes" id="UP000294752">
    <property type="component" value="Unassembled WGS sequence"/>
</dbReference>
<evidence type="ECO:0000313" key="1">
    <source>
        <dbReference type="EMBL" id="TDS08893.1"/>
    </source>
</evidence>
<reference evidence="1 2" key="1">
    <citation type="submission" date="2019-03" db="EMBL/GenBank/DDBJ databases">
        <title>Genomic Encyclopedia of Type Strains, Phase III (KMG-III): the genomes of soil and plant-associated and newly described type strains.</title>
        <authorList>
            <person name="Whitman W."/>
        </authorList>
    </citation>
    <scope>NUCLEOTIDE SEQUENCE [LARGE SCALE GENOMIC DNA]</scope>
    <source>
        <strain evidence="1 2">CGMCC 1.12801</strain>
    </source>
</reference>
<dbReference type="SUPFAM" id="SSF82185">
    <property type="entry name" value="Histone H3 K4-specific methyltransferase SET7/9 N-terminal domain"/>
    <property type="match status" value="1"/>
</dbReference>
<dbReference type="Gene3D" id="3.90.930.1">
    <property type="match status" value="1"/>
</dbReference>
<organism evidence="1 2">
    <name type="scientific">Sphingobacterium paludis</name>
    <dbReference type="NCBI Taxonomy" id="1476465"/>
    <lineage>
        <taxon>Bacteria</taxon>
        <taxon>Pseudomonadati</taxon>
        <taxon>Bacteroidota</taxon>
        <taxon>Sphingobacteriia</taxon>
        <taxon>Sphingobacteriales</taxon>
        <taxon>Sphingobacteriaceae</taxon>
        <taxon>Sphingobacterium</taxon>
    </lineage>
</organism>
<dbReference type="OrthoDB" id="7342920at2"/>
<name>A0A4V3E0X0_9SPHI</name>
<dbReference type="RefSeq" id="WP_133641858.1">
    <property type="nucleotide sequence ID" value="NZ_SNZV01000011.1"/>
</dbReference>
<gene>
    <name evidence="1" type="ORF">B0I21_11122</name>
</gene>
<evidence type="ECO:0000313" key="2">
    <source>
        <dbReference type="Proteomes" id="UP000294752"/>
    </source>
</evidence>
<sequence length="145" mass="16460">MSDRLTNAPLELIVLNGLSYRKDNLKEPFSGTFNWSEGNCDVVSIYENGIRLNQKIYEENRLVSDVVYRSDGSENVSLFDDEGNISVINNLKNGKLDGVTKVFIGGVHRVTMTYRNGKKNGNFIIYDLNGHMLLVEYYVDNIKTI</sequence>